<dbReference type="RefSeq" id="XP_005783361.1">
    <property type="nucleotide sequence ID" value="XM_005783304.1"/>
</dbReference>
<dbReference type="eggNOG" id="ENOG502S1JT">
    <property type="taxonomic scope" value="Eukaryota"/>
</dbReference>
<dbReference type="Proteomes" id="UP000013827">
    <property type="component" value="Unassembled WGS sequence"/>
</dbReference>
<dbReference type="SUPFAM" id="SSF47616">
    <property type="entry name" value="GST C-terminal domain-like"/>
    <property type="match status" value="1"/>
</dbReference>
<dbReference type="InterPro" id="IPR036249">
    <property type="entry name" value="Thioredoxin-like_sf"/>
</dbReference>
<reference evidence="3" key="1">
    <citation type="journal article" date="2013" name="Nature">
        <title>Pan genome of the phytoplankton Emiliania underpins its global distribution.</title>
        <authorList>
            <person name="Read B.A."/>
            <person name="Kegel J."/>
            <person name="Klute M.J."/>
            <person name="Kuo A."/>
            <person name="Lefebvre S.C."/>
            <person name="Maumus F."/>
            <person name="Mayer C."/>
            <person name="Miller J."/>
            <person name="Monier A."/>
            <person name="Salamov A."/>
            <person name="Young J."/>
            <person name="Aguilar M."/>
            <person name="Claverie J.M."/>
            <person name="Frickenhaus S."/>
            <person name="Gonzalez K."/>
            <person name="Herman E.K."/>
            <person name="Lin Y.C."/>
            <person name="Napier J."/>
            <person name="Ogata H."/>
            <person name="Sarno A.F."/>
            <person name="Shmutz J."/>
            <person name="Schroeder D."/>
            <person name="de Vargas C."/>
            <person name="Verret F."/>
            <person name="von Dassow P."/>
            <person name="Valentin K."/>
            <person name="Van de Peer Y."/>
            <person name="Wheeler G."/>
            <person name="Dacks J.B."/>
            <person name="Delwiche C.F."/>
            <person name="Dyhrman S.T."/>
            <person name="Glockner G."/>
            <person name="John U."/>
            <person name="Richards T."/>
            <person name="Worden A.Z."/>
            <person name="Zhang X."/>
            <person name="Grigoriev I.V."/>
            <person name="Allen A.E."/>
            <person name="Bidle K."/>
            <person name="Borodovsky M."/>
            <person name="Bowler C."/>
            <person name="Brownlee C."/>
            <person name="Cock J.M."/>
            <person name="Elias M."/>
            <person name="Gladyshev V.N."/>
            <person name="Groth M."/>
            <person name="Guda C."/>
            <person name="Hadaegh A."/>
            <person name="Iglesias-Rodriguez M.D."/>
            <person name="Jenkins J."/>
            <person name="Jones B.M."/>
            <person name="Lawson T."/>
            <person name="Leese F."/>
            <person name="Lindquist E."/>
            <person name="Lobanov A."/>
            <person name="Lomsadze A."/>
            <person name="Malik S.B."/>
            <person name="Marsh M.E."/>
            <person name="Mackinder L."/>
            <person name="Mock T."/>
            <person name="Mueller-Roeber B."/>
            <person name="Pagarete A."/>
            <person name="Parker M."/>
            <person name="Probert I."/>
            <person name="Quesneville H."/>
            <person name="Raines C."/>
            <person name="Rensing S.A."/>
            <person name="Riano-Pachon D.M."/>
            <person name="Richier S."/>
            <person name="Rokitta S."/>
            <person name="Shiraiwa Y."/>
            <person name="Soanes D.M."/>
            <person name="van der Giezen M."/>
            <person name="Wahlund T.M."/>
            <person name="Williams B."/>
            <person name="Wilson W."/>
            <person name="Wolfe G."/>
            <person name="Wurch L.L."/>
        </authorList>
    </citation>
    <scope>NUCLEOTIDE SEQUENCE</scope>
</reference>
<dbReference type="EnsemblProtists" id="EOD30932">
    <property type="protein sequence ID" value="EOD30932"/>
    <property type="gene ID" value="EMIHUDRAFT_202969"/>
</dbReference>
<sequence>MPTINSRNSNACYLQLLSSAAAIVTTTWLRTGVAHDIVRPLSNVAEIPASPARSGVELIAGQVAEEHVECQCENTTNGERSVTCPYHDDFEVVIGKTVKGTVFQSDDSNMSSKLTLIHVPVGNNPARIRLLIYLKGLEDQIDISTPADYGGMSSDAYRALNPQCKIPTLLLPDGSAVYESRGCGYKGVELIDAPARAAKLREVAKQVGVLEGLVVGPYAAGAALTEADCALYPTLALLLPFCLEHAFGWPTLYAKWLAEMEKLPAAQRVRAEVEPALQGWLHAGRFEPIRAQVAAAASLAWDREAVMASL</sequence>
<reference evidence="2" key="2">
    <citation type="submission" date="2024-10" db="UniProtKB">
        <authorList>
            <consortium name="EnsemblProtists"/>
        </authorList>
    </citation>
    <scope>IDENTIFICATION</scope>
</reference>
<dbReference type="PaxDb" id="2903-EOD30932"/>
<dbReference type="Gene3D" id="1.20.1050.10">
    <property type="match status" value="1"/>
</dbReference>
<protein>
    <recommendedName>
        <fullName evidence="1">GST N-terminal domain-containing protein</fullName>
    </recommendedName>
</protein>
<dbReference type="CDD" id="cd00299">
    <property type="entry name" value="GST_C_family"/>
    <property type="match status" value="1"/>
</dbReference>
<feature type="domain" description="GST N-terminal" evidence="1">
    <location>
        <begin position="126"/>
        <end position="181"/>
    </location>
</feature>
<dbReference type="HOGENOM" id="CLU_898448_0_0_1"/>
<organism evidence="2 3">
    <name type="scientific">Emiliania huxleyi (strain CCMP1516)</name>
    <dbReference type="NCBI Taxonomy" id="280463"/>
    <lineage>
        <taxon>Eukaryota</taxon>
        <taxon>Haptista</taxon>
        <taxon>Haptophyta</taxon>
        <taxon>Prymnesiophyceae</taxon>
        <taxon>Isochrysidales</taxon>
        <taxon>Noelaerhabdaceae</taxon>
        <taxon>Emiliania</taxon>
    </lineage>
</organism>
<dbReference type="Pfam" id="PF13409">
    <property type="entry name" value="GST_N_2"/>
    <property type="match status" value="1"/>
</dbReference>
<dbReference type="AlphaFoldDB" id="A0A0D3K597"/>
<keyword evidence="3" id="KW-1185">Reference proteome</keyword>
<evidence type="ECO:0000313" key="3">
    <source>
        <dbReference type="Proteomes" id="UP000013827"/>
    </source>
</evidence>
<evidence type="ECO:0000259" key="1">
    <source>
        <dbReference type="Pfam" id="PF13409"/>
    </source>
</evidence>
<accession>A0A0D3K597</accession>
<evidence type="ECO:0000313" key="2">
    <source>
        <dbReference type="EnsemblProtists" id="EOD30932"/>
    </source>
</evidence>
<name>A0A0D3K597_EMIH1</name>
<proteinExistence type="predicted"/>
<dbReference type="InterPro" id="IPR036282">
    <property type="entry name" value="Glutathione-S-Trfase_C_sf"/>
</dbReference>
<dbReference type="Gene3D" id="3.40.30.10">
    <property type="entry name" value="Glutaredoxin"/>
    <property type="match status" value="1"/>
</dbReference>
<dbReference type="GeneID" id="17276204"/>
<dbReference type="SUPFAM" id="SSF52833">
    <property type="entry name" value="Thioredoxin-like"/>
    <property type="match status" value="1"/>
</dbReference>
<dbReference type="KEGG" id="ehx:EMIHUDRAFT_202969"/>
<dbReference type="InterPro" id="IPR004045">
    <property type="entry name" value="Glutathione_S-Trfase_N"/>
</dbReference>